<dbReference type="KEGG" id="mpl:Mpal_2073"/>
<dbReference type="EMBL" id="CP001338">
    <property type="protein sequence ID" value="ACL17371.1"/>
    <property type="molecule type" value="Genomic_DNA"/>
</dbReference>
<protein>
    <submittedName>
        <fullName evidence="1">Uncharacterized protein</fullName>
    </submittedName>
</protein>
<accession>B8GDM0</accession>
<reference evidence="1 2" key="1">
    <citation type="journal article" date="2015" name="Genome Announc.">
        <title>Complete Genome Sequence of Methanosphaerula palustris E1-9CT, a Hydrogenotrophic Methanogen Isolated from a Minerotrophic Fen Peatland.</title>
        <authorList>
            <person name="Cadillo-Quiroz H."/>
            <person name="Browne P."/>
            <person name="Kyrpides N."/>
            <person name="Woyke T."/>
            <person name="Goodwin L."/>
            <person name="Detter C."/>
            <person name="Yavitt J.B."/>
            <person name="Zinder S.H."/>
        </authorList>
    </citation>
    <scope>NUCLEOTIDE SEQUENCE [LARGE SCALE GENOMIC DNA]</scope>
    <source>
        <strain evidence="2">ATCC BAA-1556 / DSM 19958 / E1-9c</strain>
    </source>
</reference>
<evidence type="ECO:0000313" key="2">
    <source>
        <dbReference type="Proteomes" id="UP000002457"/>
    </source>
</evidence>
<dbReference type="STRING" id="521011.Mpal_2073"/>
<organism evidence="1 2">
    <name type="scientific">Methanosphaerula palustris (strain ATCC BAA-1556 / DSM 19958 / E1-9c)</name>
    <dbReference type="NCBI Taxonomy" id="521011"/>
    <lineage>
        <taxon>Archaea</taxon>
        <taxon>Methanobacteriati</taxon>
        <taxon>Methanobacteriota</taxon>
        <taxon>Stenosarchaea group</taxon>
        <taxon>Methanomicrobia</taxon>
        <taxon>Methanomicrobiales</taxon>
        <taxon>Methanoregulaceae</taxon>
        <taxon>Methanosphaerula</taxon>
    </lineage>
</organism>
<evidence type="ECO:0000313" key="1">
    <source>
        <dbReference type="EMBL" id="ACL17371.1"/>
    </source>
</evidence>
<dbReference type="Proteomes" id="UP000002457">
    <property type="component" value="Chromosome"/>
</dbReference>
<name>B8GDM0_METPE</name>
<keyword evidence="2" id="KW-1185">Reference proteome</keyword>
<gene>
    <name evidence="1" type="ordered locus">Mpal_2073</name>
</gene>
<proteinExistence type="predicted"/>
<dbReference type="HOGENOM" id="CLU_2949335_0_0_2"/>
<sequence>MTLPAGQHRLALKCPIDYVNITWITSFFYIRPLCRPDIQMRILYNRARFESLYRGMTGI</sequence>
<dbReference type="AlphaFoldDB" id="B8GDM0"/>